<feature type="binding site" evidence="1">
    <location>
        <position position="333"/>
    </location>
    <ligand>
        <name>Zn(2+)</name>
        <dbReference type="ChEBI" id="CHEBI:29105"/>
    </ligand>
</feature>
<comment type="function">
    <text evidence="1">One of several proteins that assist in the late maturation steps of the functional core of the 30S ribosomal subunit. Helps release RbfA from mature subunits. May play a role in the assembly of ribosomal proteins into the subunit. Circularly permuted GTPase that catalyzes slow GTP hydrolysis, GTPase activity is stimulated by the 30S ribosomal subunit.</text>
</comment>
<dbReference type="InterPro" id="IPR004881">
    <property type="entry name" value="Ribosome_biogen_GTPase_RsgA"/>
</dbReference>
<dbReference type="Gene3D" id="3.40.50.300">
    <property type="entry name" value="P-loop containing nucleotide triphosphate hydrolases"/>
    <property type="match status" value="1"/>
</dbReference>
<evidence type="ECO:0000259" key="3">
    <source>
        <dbReference type="PROSITE" id="PS50936"/>
    </source>
</evidence>
<keyword evidence="1" id="KW-0342">GTP-binding</keyword>
<evidence type="ECO:0000313" key="4">
    <source>
        <dbReference type="EMBL" id="NYI06292.1"/>
    </source>
</evidence>
<dbReference type="RefSeq" id="WP_179814902.1">
    <property type="nucleotide sequence ID" value="NZ_JACBZD010000001.1"/>
</dbReference>
<dbReference type="EMBL" id="JACBZD010000001">
    <property type="protein sequence ID" value="NYI06292.1"/>
    <property type="molecule type" value="Genomic_DNA"/>
</dbReference>
<comment type="subunit">
    <text evidence="1">Monomer. Associates with 30S ribosomal subunit, binds 16S rRNA.</text>
</comment>
<dbReference type="InterPro" id="IPR027417">
    <property type="entry name" value="P-loop_NTPase"/>
</dbReference>
<name>A0A853A764_9ACTN</name>
<dbReference type="SUPFAM" id="SSF52540">
    <property type="entry name" value="P-loop containing nucleoside triphosphate hydrolases"/>
    <property type="match status" value="1"/>
</dbReference>
<dbReference type="CDD" id="cd01854">
    <property type="entry name" value="YjeQ_EngC"/>
    <property type="match status" value="1"/>
</dbReference>
<sequence>MRRYDSSSDEDDIRVRPGRRGSRPRTRTRPKHEDAAFGHVLTIDRGRLTCLVDGREVVAMKARELGRKGVVVGDQVALVGDLSGDEGTLARIVRVEPRASTLRRTADDDDPFERVIVANADQLAIVIALADPEPRPRLIDRCLVAAYDAGLEPLLVLTKADLAPAKPLLDVYAPLGVRHVVTAHGLDSGTGWDAEDGAVPDGEATGGEAAEEDGRVTEAGMRALLRGRVTVFVGHSGVGKTTLVNALVPGRARATGRVNAVTGRGRHTTTSALALPLAEEAERAGAPGDPEGAGWVIDTPGVRSFGLAHIDPSRVIHAFPDLEEGTADCPRACSHDEPDCALDAWVAEGHADPARLHSLRRLLASRERREGD</sequence>
<feature type="binding site" evidence="1">
    <location>
        <position position="329"/>
    </location>
    <ligand>
        <name>Zn(2+)</name>
        <dbReference type="ChEBI" id="CHEBI:29105"/>
    </ligand>
</feature>
<dbReference type="PANTHER" id="PTHR32120">
    <property type="entry name" value="SMALL RIBOSOMAL SUBUNIT BIOGENESIS GTPASE RSGA"/>
    <property type="match status" value="1"/>
</dbReference>
<feature type="binding site" evidence="1">
    <location>
        <position position="335"/>
    </location>
    <ligand>
        <name>Zn(2+)</name>
        <dbReference type="ChEBI" id="CHEBI:29105"/>
    </ligand>
</feature>
<keyword evidence="1" id="KW-0694">RNA-binding</keyword>
<keyword evidence="1 4" id="KW-0378">Hydrolase</keyword>
<accession>A0A853A764</accession>
<comment type="cofactor">
    <cofactor evidence="1">
        <name>Zn(2+)</name>
        <dbReference type="ChEBI" id="CHEBI:29105"/>
    </cofactor>
    <text evidence="1">Binds 1 zinc ion per subunit.</text>
</comment>
<dbReference type="GO" id="GO:0042274">
    <property type="term" value="P:ribosomal small subunit biogenesis"/>
    <property type="evidence" value="ECO:0007669"/>
    <property type="project" value="UniProtKB-UniRule"/>
</dbReference>
<keyword evidence="1" id="KW-0963">Cytoplasm</keyword>
<proteinExistence type="inferred from homology"/>
<dbReference type="Pfam" id="PF03193">
    <property type="entry name" value="RsgA_GTPase"/>
    <property type="match status" value="2"/>
</dbReference>
<keyword evidence="1" id="KW-0862">Zinc</keyword>
<dbReference type="InterPro" id="IPR010914">
    <property type="entry name" value="RsgA_GTPase_dom"/>
</dbReference>
<comment type="caution">
    <text evidence="4">The sequence shown here is derived from an EMBL/GenBank/DDBJ whole genome shotgun (WGS) entry which is preliminary data.</text>
</comment>
<keyword evidence="1" id="KW-0479">Metal-binding</keyword>
<keyword evidence="1" id="KW-0690">Ribosome biogenesis</keyword>
<gene>
    <name evidence="1" type="primary">rsgA</name>
    <name evidence="4" type="ORF">FHU37_003235</name>
</gene>
<organism evidence="4 5">
    <name type="scientific">Allostreptomyces psammosilenae</name>
    <dbReference type="NCBI Taxonomy" id="1892865"/>
    <lineage>
        <taxon>Bacteria</taxon>
        <taxon>Bacillati</taxon>
        <taxon>Actinomycetota</taxon>
        <taxon>Actinomycetes</taxon>
        <taxon>Kitasatosporales</taxon>
        <taxon>Streptomycetaceae</taxon>
        <taxon>Allostreptomyces</taxon>
    </lineage>
</organism>
<feature type="region of interest" description="Disordered" evidence="2">
    <location>
        <begin position="189"/>
        <end position="213"/>
    </location>
</feature>
<dbReference type="GO" id="GO:0005737">
    <property type="term" value="C:cytoplasm"/>
    <property type="evidence" value="ECO:0007669"/>
    <property type="project" value="UniProtKB-SubCell"/>
</dbReference>
<feature type="binding site" evidence="1">
    <location>
        <position position="340"/>
    </location>
    <ligand>
        <name>Zn(2+)</name>
        <dbReference type="ChEBI" id="CHEBI:29105"/>
    </ligand>
</feature>
<dbReference type="PROSITE" id="PS50936">
    <property type="entry name" value="ENGC_GTPASE"/>
    <property type="match status" value="1"/>
</dbReference>
<feature type="region of interest" description="Disordered" evidence="2">
    <location>
        <begin position="1"/>
        <end position="33"/>
    </location>
</feature>
<feature type="binding site" evidence="1">
    <location>
        <begin position="234"/>
        <end position="242"/>
    </location>
    <ligand>
        <name>GTP</name>
        <dbReference type="ChEBI" id="CHEBI:37565"/>
    </ligand>
</feature>
<dbReference type="GO" id="GO:0005525">
    <property type="term" value="F:GTP binding"/>
    <property type="evidence" value="ECO:0007669"/>
    <property type="project" value="UniProtKB-UniRule"/>
</dbReference>
<comment type="similarity">
    <text evidence="1">Belongs to the TRAFAC class YlqF/YawG GTPase family. RsgA subfamily.</text>
</comment>
<keyword evidence="5" id="KW-1185">Reference proteome</keyword>
<keyword evidence="1" id="KW-0547">Nucleotide-binding</keyword>
<dbReference type="GO" id="GO:0019843">
    <property type="term" value="F:rRNA binding"/>
    <property type="evidence" value="ECO:0007669"/>
    <property type="project" value="UniProtKB-KW"/>
</dbReference>
<comment type="subcellular location">
    <subcellularLocation>
        <location evidence="1">Cytoplasm</location>
    </subcellularLocation>
</comment>
<dbReference type="AlphaFoldDB" id="A0A853A764"/>
<dbReference type="EC" id="3.6.1.-" evidence="1"/>
<feature type="compositionally biased region" description="Basic residues" evidence="2">
    <location>
        <begin position="16"/>
        <end position="30"/>
    </location>
</feature>
<dbReference type="PANTHER" id="PTHR32120:SF11">
    <property type="entry name" value="SMALL RIBOSOMAL SUBUNIT BIOGENESIS GTPASE RSGA 1, MITOCHONDRIAL-RELATED"/>
    <property type="match status" value="1"/>
</dbReference>
<dbReference type="Proteomes" id="UP000567795">
    <property type="component" value="Unassembled WGS sequence"/>
</dbReference>
<dbReference type="HAMAP" id="MF_01820">
    <property type="entry name" value="GTPase_RsgA"/>
    <property type="match status" value="1"/>
</dbReference>
<keyword evidence="1" id="KW-0699">rRNA-binding</keyword>
<dbReference type="Gene3D" id="1.10.40.50">
    <property type="entry name" value="Probable gtpase engc, domain 3"/>
    <property type="match status" value="1"/>
</dbReference>
<evidence type="ECO:0000256" key="2">
    <source>
        <dbReference type="SAM" id="MobiDB-lite"/>
    </source>
</evidence>
<evidence type="ECO:0000256" key="1">
    <source>
        <dbReference type="HAMAP-Rule" id="MF_01820"/>
    </source>
</evidence>
<feature type="domain" description="EngC GTPase" evidence="3">
    <location>
        <begin position="118"/>
        <end position="303"/>
    </location>
</feature>
<dbReference type="GO" id="GO:0003924">
    <property type="term" value="F:GTPase activity"/>
    <property type="evidence" value="ECO:0007669"/>
    <property type="project" value="UniProtKB-UniRule"/>
</dbReference>
<feature type="binding site" evidence="1">
    <location>
        <begin position="158"/>
        <end position="161"/>
    </location>
    <ligand>
        <name>GTP</name>
        <dbReference type="ChEBI" id="CHEBI:37565"/>
    </ligand>
</feature>
<evidence type="ECO:0000313" key="5">
    <source>
        <dbReference type="Proteomes" id="UP000567795"/>
    </source>
</evidence>
<protein>
    <recommendedName>
        <fullName evidence="1">Small ribosomal subunit biogenesis GTPase RsgA</fullName>
        <ecNumber evidence="1">3.6.1.-</ecNumber>
    </recommendedName>
</protein>
<reference evidence="4 5" key="1">
    <citation type="submission" date="2020-07" db="EMBL/GenBank/DDBJ databases">
        <title>Sequencing the genomes of 1000 actinobacteria strains.</title>
        <authorList>
            <person name="Klenk H.-P."/>
        </authorList>
    </citation>
    <scope>NUCLEOTIDE SEQUENCE [LARGE SCALE GENOMIC DNA]</scope>
    <source>
        <strain evidence="4 5">DSM 42178</strain>
    </source>
</reference>
<dbReference type="GO" id="GO:0046872">
    <property type="term" value="F:metal ion binding"/>
    <property type="evidence" value="ECO:0007669"/>
    <property type="project" value="UniProtKB-KW"/>
</dbReference>